<dbReference type="SUPFAM" id="SSF52047">
    <property type="entry name" value="RNI-like"/>
    <property type="match status" value="1"/>
</dbReference>
<dbReference type="EMBL" id="RBNJ01002944">
    <property type="protein sequence ID" value="RUS31442.1"/>
    <property type="molecule type" value="Genomic_DNA"/>
</dbReference>
<evidence type="ECO:0000313" key="2">
    <source>
        <dbReference type="Proteomes" id="UP000274822"/>
    </source>
</evidence>
<dbReference type="InterPro" id="IPR036047">
    <property type="entry name" value="F-box-like_dom_sf"/>
</dbReference>
<organism evidence="1 2">
    <name type="scientific">Jimgerdemannia flammicorona</name>
    <dbReference type="NCBI Taxonomy" id="994334"/>
    <lineage>
        <taxon>Eukaryota</taxon>
        <taxon>Fungi</taxon>
        <taxon>Fungi incertae sedis</taxon>
        <taxon>Mucoromycota</taxon>
        <taxon>Mucoromycotina</taxon>
        <taxon>Endogonomycetes</taxon>
        <taxon>Endogonales</taxon>
        <taxon>Endogonaceae</taxon>
        <taxon>Jimgerdemannia</taxon>
    </lineage>
</organism>
<dbReference type="AlphaFoldDB" id="A0A433QNS9"/>
<name>A0A433QNS9_9FUNG</name>
<dbReference type="InterPro" id="IPR032675">
    <property type="entry name" value="LRR_dom_sf"/>
</dbReference>
<comment type="caution">
    <text evidence="1">The sequence shown here is derived from an EMBL/GenBank/DDBJ whole genome shotgun (WGS) entry which is preliminary data.</text>
</comment>
<sequence>MFGICLGHHVGLPAIPWILLRIDIDNTMNSTALPPPPPRKPPPTLPPELVHQILLDIQENPLDLLACSLVCSTWYHEARTLLSDSCFQDILKTRLTCLDAVRVTTLLVESHRLCLDYCALLTELTIPVGALLNDTNAYDSQAAEAYRTILRITPNMHDLCIYTRNCPPSISPDIIRSIHAFYLGLTPLCGAITSLRLHHSGKITALVDFLPRLIDSLAPHLESFETEYFPLRVPMQNALRGCRYLREIHVLHGKCGDLIPLPSAWPDLCRFRALGLFAEDHEDADRLALALADSCRRLVEVILTLHRSFDGSDEEFSSSALGHLVERCPDVRSFAVRSGRIDDAFLYALARGQPRLERLKLTDAEWLTGNALSLEPRAGWWPELWQLVLKKCVSIEWEFVERVVMECPKLRMVGLPEHLTTRRDVQELMRRLGFQCVSCSELEESEYWDFYTSWTWRRIVTDDGDSSGQHRSVYGK</sequence>
<keyword evidence="2" id="KW-1185">Reference proteome</keyword>
<dbReference type="Proteomes" id="UP000274822">
    <property type="component" value="Unassembled WGS sequence"/>
</dbReference>
<reference evidence="1 2" key="1">
    <citation type="journal article" date="2018" name="New Phytol.">
        <title>Phylogenomics of Endogonaceae and evolution of mycorrhizas within Mucoromycota.</title>
        <authorList>
            <person name="Chang Y."/>
            <person name="Desiro A."/>
            <person name="Na H."/>
            <person name="Sandor L."/>
            <person name="Lipzen A."/>
            <person name="Clum A."/>
            <person name="Barry K."/>
            <person name="Grigoriev I.V."/>
            <person name="Martin F.M."/>
            <person name="Stajich J.E."/>
            <person name="Smith M.E."/>
            <person name="Bonito G."/>
            <person name="Spatafora J.W."/>
        </authorList>
    </citation>
    <scope>NUCLEOTIDE SEQUENCE [LARGE SCALE GENOMIC DNA]</scope>
    <source>
        <strain evidence="1 2">AD002</strain>
    </source>
</reference>
<dbReference type="SUPFAM" id="SSF81383">
    <property type="entry name" value="F-box domain"/>
    <property type="match status" value="1"/>
</dbReference>
<evidence type="ECO:0000313" key="1">
    <source>
        <dbReference type="EMBL" id="RUS31442.1"/>
    </source>
</evidence>
<dbReference type="Gene3D" id="3.80.10.10">
    <property type="entry name" value="Ribonuclease Inhibitor"/>
    <property type="match status" value="1"/>
</dbReference>
<protein>
    <submittedName>
        <fullName evidence="1">Uncharacterized protein</fullName>
    </submittedName>
</protein>
<gene>
    <name evidence="1" type="ORF">BC938DRAFT_477792</name>
</gene>
<accession>A0A433QNS9</accession>
<proteinExistence type="predicted"/>